<protein>
    <submittedName>
        <fullName evidence="1">Uncharacterized protein</fullName>
    </submittedName>
</protein>
<dbReference type="AlphaFoldDB" id="A0A0C2RNW2"/>
<accession>A0A0C2RNW2</accession>
<dbReference type="PATRIC" id="fig|889306.3.peg.328"/>
<keyword evidence="2" id="KW-1185">Reference proteome</keyword>
<organism evidence="1 2">
    <name type="scientific">Jeotgalibacillus soli</name>
    <dbReference type="NCBI Taxonomy" id="889306"/>
    <lineage>
        <taxon>Bacteria</taxon>
        <taxon>Bacillati</taxon>
        <taxon>Bacillota</taxon>
        <taxon>Bacilli</taxon>
        <taxon>Bacillales</taxon>
        <taxon>Caryophanaceae</taxon>
        <taxon>Jeotgalibacillus</taxon>
    </lineage>
</organism>
<name>A0A0C2RNW2_9BACL</name>
<dbReference type="STRING" id="889306.KP78_03250"/>
<proteinExistence type="predicted"/>
<dbReference type="SUPFAM" id="SSF103247">
    <property type="entry name" value="TT1751-like"/>
    <property type="match status" value="1"/>
</dbReference>
<reference evidence="1 2" key="1">
    <citation type="submission" date="2015-01" db="EMBL/GenBank/DDBJ databases">
        <title>Genome sequencing of Jeotgalibacillus soli.</title>
        <authorList>
            <person name="Goh K.M."/>
            <person name="Chan K.-G."/>
            <person name="Yaakop A.S."/>
            <person name="Ee R."/>
            <person name="Gan H.M."/>
            <person name="Chan C.S."/>
        </authorList>
    </citation>
    <scope>NUCLEOTIDE SEQUENCE [LARGE SCALE GENOMIC DNA]</scope>
    <source>
        <strain evidence="1 2">P9</strain>
    </source>
</reference>
<gene>
    <name evidence="1" type="ORF">KP78_03250</name>
</gene>
<dbReference type="Gene3D" id="3.30.310.70">
    <property type="entry name" value="TT1751-like domain"/>
    <property type="match status" value="1"/>
</dbReference>
<dbReference type="EMBL" id="JXRP01000006">
    <property type="protein sequence ID" value="KIL51955.1"/>
    <property type="molecule type" value="Genomic_DNA"/>
</dbReference>
<comment type="caution">
    <text evidence="1">The sequence shown here is derived from an EMBL/GenBank/DDBJ whole genome shotgun (WGS) entry which is preliminary data.</text>
</comment>
<dbReference type="Proteomes" id="UP000031938">
    <property type="component" value="Unassembled WGS sequence"/>
</dbReference>
<dbReference type="InterPro" id="IPR035923">
    <property type="entry name" value="TT1751-like_sf"/>
</dbReference>
<evidence type="ECO:0000313" key="2">
    <source>
        <dbReference type="Proteomes" id="UP000031938"/>
    </source>
</evidence>
<evidence type="ECO:0000313" key="1">
    <source>
        <dbReference type="EMBL" id="KIL51955.1"/>
    </source>
</evidence>
<sequence>MFHYTVETNQTVEEAISSLEKNLAEEKFGILWKFDIKDKLQEKRTV</sequence>